<name>A0A5N5TDR8_9CRUS</name>
<dbReference type="Proteomes" id="UP000326759">
    <property type="component" value="Unassembled WGS sequence"/>
</dbReference>
<protein>
    <submittedName>
        <fullName evidence="2">Uncharacterized protein</fullName>
    </submittedName>
</protein>
<accession>A0A5N5TDR8</accession>
<dbReference type="OrthoDB" id="8806090at2759"/>
<dbReference type="EMBL" id="SEYY01002313">
    <property type="protein sequence ID" value="KAB7504806.1"/>
    <property type="molecule type" value="Genomic_DNA"/>
</dbReference>
<keyword evidence="1" id="KW-0472">Membrane</keyword>
<evidence type="ECO:0000256" key="1">
    <source>
        <dbReference type="SAM" id="Phobius"/>
    </source>
</evidence>
<organism evidence="2 3">
    <name type="scientific">Armadillidium nasatum</name>
    <dbReference type="NCBI Taxonomy" id="96803"/>
    <lineage>
        <taxon>Eukaryota</taxon>
        <taxon>Metazoa</taxon>
        <taxon>Ecdysozoa</taxon>
        <taxon>Arthropoda</taxon>
        <taxon>Crustacea</taxon>
        <taxon>Multicrustacea</taxon>
        <taxon>Malacostraca</taxon>
        <taxon>Eumalacostraca</taxon>
        <taxon>Peracarida</taxon>
        <taxon>Isopoda</taxon>
        <taxon>Oniscidea</taxon>
        <taxon>Crinocheta</taxon>
        <taxon>Armadillidiidae</taxon>
        <taxon>Armadillidium</taxon>
    </lineage>
</organism>
<reference evidence="2 3" key="1">
    <citation type="journal article" date="2019" name="PLoS Biol.">
        <title>Sex chromosomes control vertical transmission of feminizing Wolbachia symbionts in an isopod.</title>
        <authorList>
            <person name="Becking T."/>
            <person name="Chebbi M.A."/>
            <person name="Giraud I."/>
            <person name="Moumen B."/>
            <person name="Laverre T."/>
            <person name="Caubet Y."/>
            <person name="Peccoud J."/>
            <person name="Gilbert C."/>
            <person name="Cordaux R."/>
        </authorList>
    </citation>
    <scope>NUCLEOTIDE SEQUENCE [LARGE SCALE GENOMIC DNA]</scope>
    <source>
        <strain evidence="2">ANa2</strain>
        <tissue evidence="2">Whole body excluding digestive tract and cuticle</tissue>
    </source>
</reference>
<gene>
    <name evidence="2" type="ORF">Anas_08148</name>
</gene>
<feature type="transmembrane region" description="Helical" evidence="1">
    <location>
        <begin position="73"/>
        <end position="99"/>
    </location>
</feature>
<keyword evidence="1" id="KW-0812">Transmembrane</keyword>
<evidence type="ECO:0000313" key="3">
    <source>
        <dbReference type="Proteomes" id="UP000326759"/>
    </source>
</evidence>
<comment type="caution">
    <text evidence="2">The sequence shown here is derived from an EMBL/GenBank/DDBJ whole genome shotgun (WGS) entry which is preliminary data.</text>
</comment>
<proteinExistence type="predicted"/>
<sequence length="109" mass="12402">MTIIIYFIKMEIIKAKIQKDLPSLCSEKLNSVATKLLDCGVEDEGDLKYVEEKDLCEILKPIHVRKLLKSWKIAVIILVIYDILLMINIDLSNAVVIISHEFSVSDSIL</sequence>
<keyword evidence="3" id="KW-1185">Reference proteome</keyword>
<keyword evidence="1" id="KW-1133">Transmembrane helix</keyword>
<dbReference type="AlphaFoldDB" id="A0A5N5TDR8"/>
<evidence type="ECO:0000313" key="2">
    <source>
        <dbReference type="EMBL" id="KAB7504806.1"/>
    </source>
</evidence>